<sequence>MSIRKALGAVKDQTSISIAKVMMTGGSAVSADLDVAVVRATSHDAAPADARHAAQILRLISSSSGAPNSHVVAACVASVARRLSRTRDYVVAAKCLALVHRLLNDADANPRSFLHELLRPAPAGRRAGEPLLALLVDFRDEAHAASWDHSAFVRAYAAYLDARARFLLASLLPPPPRAVHFADDPITSSSATHNNSTSNVHEMDDPEALLTRSRQLRHVLDRALACRPTGGARTSRVVLAALFPVLKDTLQLHADLAVVLAVLLDRFFDMEYHHCVKAFEAYVAASKQIDELLAFYAWCVDAGVARPADFPAEVKRIDDGVLEMLEQFLRERGRASAHQNDNNQSSSSSHKVAPTMHHSSATAAEYYDDGMNSVKALPAPPPPEPKSTAPTTAHKNGDQLVDLREPAATADEQGNKLALALFNAPTNGDWVAFPSDGDDDIDNKAVVITSAWQTPAAEPGNAGWEVALVETASTLSRQNAALGGGMDTLLLGGMYDHGAVRRHVAAASSSGSASSVAAFPASTTTPDGTVLQAVGNADPFAASLAVPPPAYVQMAEMERKQELLVQEQRMWAQYRLGGMQGKVPAAGSVFASNTAVAPMMMPSPSYGMPHGLQPGRRILLIYDASSNVPLENSRHQGDSSQNVLLRRRNIRSFAFVSILTFWVHSRQEKQLDQSHDVV</sequence>
<feature type="region of interest" description="Disordered" evidence="9">
    <location>
        <begin position="372"/>
        <end position="394"/>
    </location>
</feature>
<dbReference type="GO" id="GO:0006900">
    <property type="term" value="P:vesicle budding from membrane"/>
    <property type="evidence" value="ECO:0007669"/>
    <property type="project" value="TreeGrafter"/>
</dbReference>
<keyword evidence="8" id="KW-0968">Cytoplasmic vesicle</keyword>
<feature type="domain" description="ENTH" evidence="10">
    <location>
        <begin position="25"/>
        <end position="174"/>
    </location>
</feature>
<dbReference type="GO" id="GO:0048268">
    <property type="term" value="P:clathrin coat assembly"/>
    <property type="evidence" value="ECO:0007669"/>
    <property type="project" value="InterPro"/>
</dbReference>
<dbReference type="GO" id="GO:0005794">
    <property type="term" value="C:Golgi apparatus"/>
    <property type="evidence" value="ECO:0007669"/>
    <property type="project" value="UniProtKB-SubCell"/>
</dbReference>
<dbReference type="FunFam" id="1.20.58.150:FF:000005">
    <property type="entry name" value="putative clathrin assembly protein At2g25430"/>
    <property type="match status" value="1"/>
</dbReference>
<dbReference type="EMBL" id="BQKI01000088">
    <property type="protein sequence ID" value="GJN36306.1"/>
    <property type="molecule type" value="Genomic_DNA"/>
</dbReference>
<keyword evidence="7" id="KW-0168">Coated pit</keyword>
<evidence type="ECO:0000256" key="9">
    <source>
        <dbReference type="SAM" id="MobiDB-lite"/>
    </source>
</evidence>
<dbReference type="GO" id="GO:0030136">
    <property type="term" value="C:clathrin-coated vesicle"/>
    <property type="evidence" value="ECO:0007669"/>
    <property type="project" value="UniProtKB-SubCell"/>
</dbReference>
<evidence type="ECO:0000259" key="10">
    <source>
        <dbReference type="PROSITE" id="PS50942"/>
    </source>
</evidence>
<accession>A0AAV5FNG7</accession>
<dbReference type="InterPro" id="IPR014712">
    <property type="entry name" value="ANTH_dom_sf"/>
</dbReference>
<protein>
    <recommendedName>
        <fullName evidence="10">ENTH domain-containing protein</fullName>
    </recommendedName>
</protein>
<dbReference type="PANTHER" id="PTHR22951">
    <property type="entry name" value="CLATHRIN ASSEMBLY PROTEIN"/>
    <property type="match status" value="1"/>
</dbReference>
<dbReference type="PROSITE" id="PS50942">
    <property type="entry name" value="ENTH"/>
    <property type="match status" value="1"/>
</dbReference>
<organism evidence="11 12">
    <name type="scientific">Eleusine coracana subsp. coracana</name>
    <dbReference type="NCBI Taxonomy" id="191504"/>
    <lineage>
        <taxon>Eukaryota</taxon>
        <taxon>Viridiplantae</taxon>
        <taxon>Streptophyta</taxon>
        <taxon>Embryophyta</taxon>
        <taxon>Tracheophyta</taxon>
        <taxon>Spermatophyta</taxon>
        <taxon>Magnoliopsida</taxon>
        <taxon>Liliopsida</taxon>
        <taxon>Poales</taxon>
        <taxon>Poaceae</taxon>
        <taxon>PACMAD clade</taxon>
        <taxon>Chloridoideae</taxon>
        <taxon>Cynodonteae</taxon>
        <taxon>Eleusininae</taxon>
        <taxon>Eleusine</taxon>
    </lineage>
</organism>
<gene>
    <name evidence="11" type="primary">gb25153</name>
    <name evidence="11" type="ORF">PR202_gb25153</name>
</gene>
<keyword evidence="6" id="KW-0472">Membrane</keyword>
<dbReference type="GO" id="GO:0005905">
    <property type="term" value="C:clathrin-coated pit"/>
    <property type="evidence" value="ECO:0007669"/>
    <property type="project" value="UniProtKB-SubCell"/>
</dbReference>
<dbReference type="SMART" id="SM00273">
    <property type="entry name" value="ENTH"/>
    <property type="match status" value="1"/>
</dbReference>
<evidence type="ECO:0000256" key="3">
    <source>
        <dbReference type="ARBA" id="ARBA00004600"/>
    </source>
</evidence>
<evidence type="ECO:0000256" key="5">
    <source>
        <dbReference type="ARBA" id="ARBA00023034"/>
    </source>
</evidence>
<dbReference type="Pfam" id="PF07651">
    <property type="entry name" value="ANTH"/>
    <property type="match status" value="1"/>
</dbReference>
<evidence type="ECO:0000256" key="8">
    <source>
        <dbReference type="ARBA" id="ARBA00023329"/>
    </source>
</evidence>
<dbReference type="Proteomes" id="UP001054889">
    <property type="component" value="Unassembled WGS sequence"/>
</dbReference>
<dbReference type="GO" id="GO:0000149">
    <property type="term" value="F:SNARE binding"/>
    <property type="evidence" value="ECO:0007669"/>
    <property type="project" value="TreeGrafter"/>
</dbReference>
<reference evidence="11" key="2">
    <citation type="submission" date="2021-12" db="EMBL/GenBank/DDBJ databases">
        <title>Resequencing data analysis of finger millet.</title>
        <authorList>
            <person name="Hatakeyama M."/>
            <person name="Aluri S."/>
            <person name="Balachadran M.T."/>
            <person name="Sivarajan S.R."/>
            <person name="Poveda L."/>
            <person name="Shimizu-Inatsugi R."/>
            <person name="Schlapbach R."/>
            <person name="Sreeman S.M."/>
            <person name="Shimizu K.K."/>
        </authorList>
    </citation>
    <scope>NUCLEOTIDE SEQUENCE</scope>
</reference>
<comment type="subcellular location">
    <subcellularLocation>
        <location evidence="1">Cytoplasmic vesicle</location>
        <location evidence="1">Clathrin-coated vesicle</location>
    </subcellularLocation>
    <subcellularLocation>
        <location evidence="2">Golgi apparatus</location>
    </subcellularLocation>
    <subcellularLocation>
        <location evidence="3">Membrane</location>
        <location evidence="3">Clathrin-coated pit</location>
    </subcellularLocation>
</comment>
<keyword evidence="5" id="KW-0333">Golgi apparatus</keyword>
<dbReference type="GO" id="GO:0072583">
    <property type="term" value="P:clathrin-dependent endocytosis"/>
    <property type="evidence" value="ECO:0007669"/>
    <property type="project" value="InterPro"/>
</dbReference>
<dbReference type="SUPFAM" id="SSF48464">
    <property type="entry name" value="ENTH/VHS domain"/>
    <property type="match status" value="1"/>
</dbReference>
<reference evidence="11" key="1">
    <citation type="journal article" date="2018" name="DNA Res.">
        <title>Multiple hybrid de novo genome assembly of finger millet, an orphan allotetraploid crop.</title>
        <authorList>
            <person name="Hatakeyama M."/>
            <person name="Aluri S."/>
            <person name="Balachadran M.T."/>
            <person name="Sivarajan S.R."/>
            <person name="Patrignani A."/>
            <person name="Gruter S."/>
            <person name="Poveda L."/>
            <person name="Shimizu-Inatsugi R."/>
            <person name="Baeten J."/>
            <person name="Francoijs K.J."/>
            <person name="Nataraja K.N."/>
            <person name="Reddy Y.A.N."/>
            <person name="Phadnis S."/>
            <person name="Ravikumar R.L."/>
            <person name="Schlapbach R."/>
            <person name="Sreeman S.M."/>
            <person name="Shimizu K.K."/>
        </authorList>
    </citation>
    <scope>NUCLEOTIDE SEQUENCE</scope>
</reference>
<evidence type="ECO:0000256" key="6">
    <source>
        <dbReference type="ARBA" id="ARBA00023136"/>
    </source>
</evidence>
<dbReference type="Gene3D" id="1.25.40.90">
    <property type="match status" value="1"/>
</dbReference>
<evidence type="ECO:0000256" key="4">
    <source>
        <dbReference type="ARBA" id="ARBA00022583"/>
    </source>
</evidence>
<keyword evidence="12" id="KW-1185">Reference proteome</keyword>
<feature type="compositionally biased region" description="Low complexity" evidence="9">
    <location>
        <begin position="336"/>
        <end position="350"/>
    </location>
</feature>
<dbReference type="InterPro" id="IPR013809">
    <property type="entry name" value="ENTH"/>
</dbReference>
<feature type="region of interest" description="Disordered" evidence="9">
    <location>
        <begin position="334"/>
        <end position="357"/>
    </location>
</feature>
<dbReference type="AlphaFoldDB" id="A0AAV5FNG7"/>
<evidence type="ECO:0000256" key="7">
    <source>
        <dbReference type="ARBA" id="ARBA00023176"/>
    </source>
</evidence>
<dbReference type="PANTHER" id="PTHR22951:SF23">
    <property type="entry name" value="OS05G0112101 PROTEIN"/>
    <property type="match status" value="1"/>
</dbReference>
<proteinExistence type="predicted"/>
<evidence type="ECO:0000256" key="2">
    <source>
        <dbReference type="ARBA" id="ARBA00004555"/>
    </source>
</evidence>
<comment type="caution">
    <text evidence="11">The sequence shown here is derived from an EMBL/GenBank/DDBJ whole genome shotgun (WGS) entry which is preliminary data.</text>
</comment>
<dbReference type="FunFam" id="1.25.40.90:FF:000054">
    <property type="entry name" value="Putative clathrin assembly protein"/>
    <property type="match status" value="1"/>
</dbReference>
<dbReference type="GO" id="GO:0005546">
    <property type="term" value="F:phosphatidylinositol-4,5-bisphosphate binding"/>
    <property type="evidence" value="ECO:0007669"/>
    <property type="project" value="TreeGrafter"/>
</dbReference>
<dbReference type="InterPro" id="IPR008942">
    <property type="entry name" value="ENTH_VHS"/>
</dbReference>
<evidence type="ECO:0000256" key="1">
    <source>
        <dbReference type="ARBA" id="ARBA00004132"/>
    </source>
</evidence>
<evidence type="ECO:0000313" key="12">
    <source>
        <dbReference type="Proteomes" id="UP001054889"/>
    </source>
</evidence>
<dbReference type="GO" id="GO:0005545">
    <property type="term" value="F:1-phosphatidylinositol binding"/>
    <property type="evidence" value="ECO:0007669"/>
    <property type="project" value="InterPro"/>
</dbReference>
<dbReference type="CDD" id="cd16987">
    <property type="entry name" value="ANTH_N_AP180_plant"/>
    <property type="match status" value="1"/>
</dbReference>
<dbReference type="Gene3D" id="1.20.58.150">
    <property type="entry name" value="ANTH domain"/>
    <property type="match status" value="1"/>
</dbReference>
<keyword evidence="4" id="KW-0254">Endocytosis</keyword>
<name>A0AAV5FNG7_ELECO</name>
<dbReference type="InterPro" id="IPR045192">
    <property type="entry name" value="AP180-like"/>
</dbReference>
<dbReference type="InterPro" id="IPR011417">
    <property type="entry name" value="ANTH_dom"/>
</dbReference>
<dbReference type="SUPFAM" id="SSF89009">
    <property type="entry name" value="GAT-like domain"/>
    <property type="match status" value="1"/>
</dbReference>
<dbReference type="InterPro" id="IPR048050">
    <property type="entry name" value="ANTH_N_plant"/>
</dbReference>
<evidence type="ECO:0000313" key="11">
    <source>
        <dbReference type="EMBL" id="GJN36306.1"/>
    </source>
</evidence>
<dbReference type="GO" id="GO:0032050">
    <property type="term" value="F:clathrin heavy chain binding"/>
    <property type="evidence" value="ECO:0007669"/>
    <property type="project" value="TreeGrafter"/>
</dbReference>